<evidence type="ECO:0000256" key="1">
    <source>
        <dbReference type="SAM" id="MobiDB-lite"/>
    </source>
</evidence>
<evidence type="ECO:0000313" key="2">
    <source>
        <dbReference type="EMBL" id="BDE06257.1"/>
    </source>
</evidence>
<reference evidence="2 3" key="1">
    <citation type="journal article" date="2022" name="ISME Commun">
        <title>Vulcanimicrobium alpinus gen. nov. sp. nov., the first cultivated representative of the candidate phylum 'Eremiobacterota', is a metabolically versatile aerobic anoxygenic phototroph.</title>
        <authorList>
            <person name="Yabe S."/>
            <person name="Muto K."/>
            <person name="Abe K."/>
            <person name="Yokota A."/>
            <person name="Staudigel H."/>
            <person name="Tebo B.M."/>
        </authorList>
    </citation>
    <scope>NUCLEOTIDE SEQUENCE [LARGE SCALE GENOMIC DNA]</scope>
    <source>
        <strain evidence="2 3">WC8-2</strain>
    </source>
</reference>
<keyword evidence="3" id="KW-1185">Reference proteome</keyword>
<evidence type="ECO:0000313" key="3">
    <source>
        <dbReference type="Proteomes" id="UP001317532"/>
    </source>
</evidence>
<dbReference type="RefSeq" id="WP_317997597.1">
    <property type="nucleotide sequence ID" value="NZ_AP025523.1"/>
</dbReference>
<name>A0AAN1XVN0_UNVUL</name>
<gene>
    <name evidence="2" type="ORF">WPS_15330</name>
</gene>
<dbReference type="AlphaFoldDB" id="A0AAN1XVN0"/>
<sequence>MNAVSTAELDERGAGVVFSEDRDDLRLGEAGLPHAGFLSAHRPGKPTVSTDPDHRGNVTTNTKPGIVYMYAGGTDWSADDPYASKGTPITEPAHWMIMWPFDLKASGIPSKVANTGTWVMWAGTPYAHLMINGKAKS</sequence>
<proteinExistence type="predicted"/>
<dbReference type="Proteomes" id="UP001317532">
    <property type="component" value="Chromosome"/>
</dbReference>
<feature type="region of interest" description="Disordered" evidence="1">
    <location>
        <begin position="36"/>
        <end position="61"/>
    </location>
</feature>
<protein>
    <submittedName>
        <fullName evidence="2">Uncharacterized protein</fullName>
    </submittedName>
</protein>
<accession>A0AAN1XVN0</accession>
<dbReference type="EMBL" id="AP025523">
    <property type="protein sequence ID" value="BDE06257.1"/>
    <property type="molecule type" value="Genomic_DNA"/>
</dbReference>
<dbReference type="KEGG" id="vab:WPS_15330"/>
<organism evidence="2 3">
    <name type="scientific">Vulcanimicrobium alpinum</name>
    <dbReference type="NCBI Taxonomy" id="3016050"/>
    <lineage>
        <taxon>Bacteria</taxon>
        <taxon>Bacillati</taxon>
        <taxon>Vulcanimicrobiota</taxon>
        <taxon>Vulcanimicrobiia</taxon>
        <taxon>Vulcanimicrobiales</taxon>
        <taxon>Vulcanimicrobiaceae</taxon>
        <taxon>Vulcanimicrobium</taxon>
    </lineage>
</organism>